<evidence type="ECO:0008006" key="3">
    <source>
        <dbReference type="Google" id="ProtNLM"/>
    </source>
</evidence>
<protein>
    <recommendedName>
        <fullName evidence="3">N-acetyl-D-glucosamine kinase</fullName>
    </recommendedName>
</protein>
<gene>
    <name evidence="1" type="ORF">H696_02142</name>
</gene>
<name>A0A058ZA97_FONAL</name>
<dbReference type="Gene3D" id="3.30.420.40">
    <property type="match status" value="2"/>
</dbReference>
<dbReference type="InterPro" id="IPR043129">
    <property type="entry name" value="ATPase_NBD"/>
</dbReference>
<dbReference type="PANTHER" id="PTHR12862:SF0">
    <property type="entry name" value="N-ACETYL-D-GLUCOSAMINE KINASE"/>
    <property type="match status" value="1"/>
</dbReference>
<dbReference type="InterPro" id="IPR039758">
    <property type="entry name" value="NAGK-like"/>
</dbReference>
<dbReference type="PANTHER" id="PTHR12862">
    <property type="entry name" value="BADF TYPE ATPASE DOMAIN-CONTAINING PROTEIN"/>
    <property type="match status" value="1"/>
</dbReference>
<dbReference type="GO" id="GO:0045127">
    <property type="term" value="F:N-acetylglucosamine kinase activity"/>
    <property type="evidence" value="ECO:0007669"/>
    <property type="project" value="InterPro"/>
</dbReference>
<dbReference type="EMBL" id="KB932203">
    <property type="protein sequence ID" value="KCV71190.1"/>
    <property type="molecule type" value="Genomic_DNA"/>
</dbReference>
<accession>A0A058ZA97</accession>
<dbReference type="STRING" id="691883.A0A058ZA97"/>
<keyword evidence="2" id="KW-1185">Reference proteome</keyword>
<dbReference type="SUPFAM" id="SSF53067">
    <property type="entry name" value="Actin-like ATPase domain"/>
    <property type="match status" value="1"/>
</dbReference>
<organism evidence="1">
    <name type="scientific">Fonticula alba</name>
    <name type="common">Slime mold</name>
    <dbReference type="NCBI Taxonomy" id="691883"/>
    <lineage>
        <taxon>Eukaryota</taxon>
        <taxon>Rotosphaerida</taxon>
        <taxon>Fonticulaceae</taxon>
        <taxon>Fonticula</taxon>
    </lineage>
</organism>
<evidence type="ECO:0000313" key="2">
    <source>
        <dbReference type="Proteomes" id="UP000030693"/>
    </source>
</evidence>
<evidence type="ECO:0000313" key="1">
    <source>
        <dbReference type="EMBL" id="KCV71190.1"/>
    </source>
</evidence>
<dbReference type="Proteomes" id="UP000030693">
    <property type="component" value="Unassembled WGS sequence"/>
</dbReference>
<proteinExistence type="predicted"/>
<dbReference type="RefSeq" id="XP_009494313.1">
    <property type="nucleotide sequence ID" value="XM_009496038.1"/>
</dbReference>
<reference evidence="1" key="1">
    <citation type="submission" date="2013-04" db="EMBL/GenBank/DDBJ databases">
        <title>The Genome Sequence of Fonticula alba ATCC 38817.</title>
        <authorList>
            <consortium name="The Broad Institute Genomics Platform"/>
            <person name="Russ C."/>
            <person name="Cuomo C."/>
            <person name="Burger G."/>
            <person name="Gray M.W."/>
            <person name="Holland P.W.H."/>
            <person name="King N."/>
            <person name="Lang F.B.F."/>
            <person name="Roger A.J."/>
            <person name="Ruiz-Trillo I."/>
            <person name="Brown M."/>
            <person name="Walker B."/>
            <person name="Young S."/>
            <person name="Zeng Q."/>
            <person name="Gargeya S."/>
            <person name="Fitzgerald M."/>
            <person name="Haas B."/>
            <person name="Abouelleil A."/>
            <person name="Allen A.W."/>
            <person name="Alvarado L."/>
            <person name="Arachchi H.M."/>
            <person name="Berlin A.M."/>
            <person name="Chapman S.B."/>
            <person name="Gainer-Dewar J."/>
            <person name="Goldberg J."/>
            <person name="Griggs A."/>
            <person name="Gujja S."/>
            <person name="Hansen M."/>
            <person name="Howarth C."/>
            <person name="Imamovic A."/>
            <person name="Ireland A."/>
            <person name="Larimer J."/>
            <person name="McCowan C."/>
            <person name="Murphy C."/>
            <person name="Pearson M."/>
            <person name="Poon T.W."/>
            <person name="Priest M."/>
            <person name="Roberts A."/>
            <person name="Saif S."/>
            <person name="Shea T."/>
            <person name="Sisk P."/>
            <person name="Sykes S."/>
            <person name="Wortman J."/>
            <person name="Nusbaum C."/>
            <person name="Birren B."/>
        </authorList>
    </citation>
    <scope>NUCLEOTIDE SEQUENCE [LARGE SCALE GENOMIC DNA]</scope>
    <source>
        <strain evidence="1">ATCC 38817</strain>
    </source>
</reference>
<dbReference type="GeneID" id="20526867"/>
<dbReference type="AlphaFoldDB" id="A0A058ZA97"/>
<sequence>MTGHTTALALVVGVDGGATKSTLTVGLARNCPQDPVQGFCLSGPAANIHIRGVEVVARELHHTLAAGVRGLLESPGLREHSCTCPLGESCPLWPAGRAGTEAGGPPRAVIASLVACLSGIQSDTDAEALRRCLQQKVWSGAACARQRLCAHLLSNDGGTEVPDADLAGLLSLQPGAFLPPAHTLILNDTRVCITGQHPISEVGGAALSVCLVAGTGSNCTTLPWHLEPHEISDAARCHCDACDRDAACSQPLASKPASFQRVSAGGWGHLLADHGSGYACALLCLQNIFLALDHVPLQLDSYAPEAGPEELGNPAAAAVALGLMADHFQIPADVRASGTSAIQSWMVQNIYTAGSDSKSFIAGFALQVAHGAATLKDPFCRAHLHHAGWWLGRLLRSVIQRSLPGPGPELPCGVSVACIGSLFNAFEAGLGEGLLLGLRAGRQLVGIVMRVTCHQAKGEFAGALAASAFALELVLGPGGPGVPGRVPASILLTRRVPL</sequence>
<dbReference type="eggNOG" id="KOG1794">
    <property type="taxonomic scope" value="Eukaryota"/>
</dbReference>